<feature type="region of interest" description="Disordered" evidence="2">
    <location>
        <begin position="645"/>
        <end position="686"/>
    </location>
</feature>
<dbReference type="GO" id="GO:0004497">
    <property type="term" value="F:monooxygenase activity"/>
    <property type="evidence" value="ECO:0007669"/>
    <property type="project" value="InterPro"/>
</dbReference>
<comment type="caution">
    <text evidence="3">The sequence shown here is derived from an EMBL/GenBank/DDBJ whole genome shotgun (WGS) entry which is preliminary data.</text>
</comment>
<evidence type="ECO:0000313" key="4">
    <source>
        <dbReference type="Proteomes" id="UP000566819"/>
    </source>
</evidence>
<feature type="compositionally biased region" description="Polar residues" evidence="2">
    <location>
        <begin position="645"/>
        <end position="658"/>
    </location>
</feature>
<dbReference type="GO" id="GO:0016705">
    <property type="term" value="F:oxidoreductase activity, acting on paired donors, with incorporation or reduction of molecular oxygen"/>
    <property type="evidence" value="ECO:0007669"/>
    <property type="project" value="InterPro"/>
</dbReference>
<accession>A0A8H4W434</accession>
<dbReference type="Proteomes" id="UP000566819">
    <property type="component" value="Unassembled WGS sequence"/>
</dbReference>
<feature type="compositionally biased region" description="Polar residues" evidence="2">
    <location>
        <begin position="246"/>
        <end position="265"/>
    </location>
</feature>
<dbReference type="PANTHER" id="PTHR38166">
    <property type="entry name" value="C2H2-TYPE DOMAIN-CONTAINING PROTEIN-RELATED"/>
    <property type="match status" value="1"/>
</dbReference>
<dbReference type="PRINTS" id="PR00463">
    <property type="entry name" value="EP450I"/>
</dbReference>
<evidence type="ECO:0000313" key="3">
    <source>
        <dbReference type="EMBL" id="KAF4633012.1"/>
    </source>
</evidence>
<protein>
    <recommendedName>
        <fullName evidence="5">Cytochrome P450</fullName>
    </recommendedName>
</protein>
<dbReference type="GO" id="GO:0005506">
    <property type="term" value="F:iron ion binding"/>
    <property type="evidence" value="ECO:0007669"/>
    <property type="project" value="InterPro"/>
</dbReference>
<keyword evidence="1" id="KW-0408">Iron</keyword>
<keyword evidence="4" id="KW-1185">Reference proteome</keyword>
<name>A0A8H4W434_9HELO</name>
<dbReference type="PRINTS" id="PR00385">
    <property type="entry name" value="P450"/>
</dbReference>
<dbReference type="Pfam" id="PF00067">
    <property type="entry name" value="p450"/>
    <property type="match status" value="1"/>
</dbReference>
<dbReference type="InterPro" id="IPR036396">
    <property type="entry name" value="Cyt_P450_sf"/>
</dbReference>
<sequence length="1051" mass="117253">MHLQPLPFPTTPSFPSDPTQHSEGISRYLGVRLWCFAQNASNHEFYSQSNHRIGKQPIKGTTLANSLEPVAGGLLPALSLAAQRISNVIIDRYTPLETKEGPTGVTTATAPALTNLSHAKITLGITLGNTTRKILDTVRVVVGVDGWQCPGCKRDCEAHRREARKIKAEYEDGRIAQPGFEAPCSVCDGSTWIENPMGGWEVCPRCQVEQTAASSATTTQYSTTQYATGGLGRKSSLGDDFMLGSKNPSTKDNSLTRYESPSESLRTFPDKANNNNYSHSDLPSSFDYLRLQDERICNEGQMMQNLDTIKQAAVHRVMAEFWLIFDQDWSSSQSQRGGSPSESSGWSNSSLASTNTEKLSAHGTKRKRSDDEDGPEEPDDNSRGIVGKSPLSEKDIERPNEFACPFRKHDPSMYNIFSYRGCTVSSWKAIARLKYKSLSPDTCINILTSLREHLYRCHRAPVHCKRCWLTFKNQEQFDAHMVVDLAKMCQTKPGKSPDGITPETERKLRSRKKPKPNLNDEDKWKEVYRILFPDEEVPSPYFDFAQDEAARSPGSQDLVNYEEFIRRELPPMVQANIEEVFRREMHPVEASLIANLVDTIQECRGALFRKYLEQIGRPQHQDMSASVASNALNNEVINESSPHLNQFLESNPESSIAETRQPPPPSLDANFEGPSGSHSINSTSHHHETAVQAHAVIYRDDDAKSSPPGYTLTYDGAISSVFELNKTLFLTPRFIINYSPLKIHKLAKEAFIEWGKYMREMCDETANRLRESDPSDSQTLLENLVKAGTPDLGEKDPSISPAAILGNIFIFILASHETSANTLSFAVSILACRPSLQKALKVEIDKLSQGRKLHEWSFEKDFATIMSGYIGVILKETLRIYPVLPFIPKLSTSKPQVLKVGKGTCTIPADTLVMINKRAAQQNPKYLPAVTKAPAPEALYPLSLFEPERWLSSDSSTTKIVKDSFTPEPGTYIPFSEGFRSCIGQQFARAEFCATILAIFSEYSIELAREPGHRFEDVVSATEKQLSSGVRFEMGLKLKKSVPLKLVKRAK</sequence>
<dbReference type="GO" id="GO:0020037">
    <property type="term" value="F:heme binding"/>
    <property type="evidence" value="ECO:0007669"/>
    <property type="project" value="InterPro"/>
</dbReference>
<feature type="region of interest" description="Disordered" evidence="2">
    <location>
        <begin position="1"/>
        <end position="21"/>
    </location>
</feature>
<dbReference type="PANTHER" id="PTHR38166:SF1">
    <property type="entry name" value="C2H2-TYPE DOMAIN-CONTAINING PROTEIN"/>
    <property type="match status" value="1"/>
</dbReference>
<organism evidence="3 4">
    <name type="scientific">Cudoniella acicularis</name>
    <dbReference type="NCBI Taxonomy" id="354080"/>
    <lineage>
        <taxon>Eukaryota</taxon>
        <taxon>Fungi</taxon>
        <taxon>Dikarya</taxon>
        <taxon>Ascomycota</taxon>
        <taxon>Pezizomycotina</taxon>
        <taxon>Leotiomycetes</taxon>
        <taxon>Helotiales</taxon>
        <taxon>Tricladiaceae</taxon>
        <taxon>Cudoniella</taxon>
    </lineage>
</organism>
<dbReference type="OrthoDB" id="1470350at2759"/>
<keyword evidence="1" id="KW-0349">Heme</keyword>
<dbReference type="Gene3D" id="1.10.630.10">
    <property type="entry name" value="Cytochrome P450"/>
    <property type="match status" value="1"/>
</dbReference>
<feature type="region of interest" description="Disordered" evidence="2">
    <location>
        <begin position="490"/>
        <end position="519"/>
    </location>
</feature>
<comment type="cofactor">
    <cofactor evidence="1">
        <name>heme</name>
        <dbReference type="ChEBI" id="CHEBI:30413"/>
    </cofactor>
</comment>
<feature type="binding site" description="axial binding residue" evidence="1">
    <location>
        <position position="982"/>
    </location>
    <ligand>
        <name>heme</name>
        <dbReference type="ChEBI" id="CHEBI:30413"/>
    </ligand>
    <ligandPart>
        <name>Fe</name>
        <dbReference type="ChEBI" id="CHEBI:18248"/>
    </ligandPart>
</feature>
<evidence type="ECO:0000256" key="2">
    <source>
        <dbReference type="SAM" id="MobiDB-lite"/>
    </source>
</evidence>
<feature type="region of interest" description="Disordered" evidence="2">
    <location>
        <begin position="238"/>
        <end position="279"/>
    </location>
</feature>
<dbReference type="InterPro" id="IPR002401">
    <property type="entry name" value="Cyt_P450_E_grp-I"/>
</dbReference>
<dbReference type="InterPro" id="IPR001128">
    <property type="entry name" value="Cyt_P450"/>
</dbReference>
<evidence type="ECO:0000256" key="1">
    <source>
        <dbReference type="PIRSR" id="PIRSR602401-1"/>
    </source>
</evidence>
<feature type="region of interest" description="Disordered" evidence="2">
    <location>
        <begin position="332"/>
        <end position="392"/>
    </location>
</feature>
<reference evidence="3 4" key="1">
    <citation type="submission" date="2020-03" db="EMBL/GenBank/DDBJ databases">
        <title>Draft Genome Sequence of Cudoniella acicularis.</title>
        <authorList>
            <person name="Buettner E."/>
            <person name="Kellner H."/>
        </authorList>
    </citation>
    <scope>NUCLEOTIDE SEQUENCE [LARGE SCALE GENOMIC DNA]</scope>
    <source>
        <strain evidence="3 4">DSM 108380</strain>
    </source>
</reference>
<evidence type="ECO:0008006" key="5">
    <source>
        <dbReference type="Google" id="ProtNLM"/>
    </source>
</evidence>
<feature type="compositionally biased region" description="Low complexity" evidence="2">
    <location>
        <begin position="332"/>
        <end position="353"/>
    </location>
</feature>
<dbReference type="EMBL" id="JAAMPI010000298">
    <property type="protein sequence ID" value="KAF4633012.1"/>
    <property type="molecule type" value="Genomic_DNA"/>
</dbReference>
<keyword evidence="1" id="KW-0479">Metal-binding</keyword>
<proteinExistence type="predicted"/>
<dbReference type="AlphaFoldDB" id="A0A8H4W434"/>
<dbReference type="SUPFAM" id="SSF48264">
    <property type="entry name" value="Cytochrome P450"/>
    <property type="match status" value="1"/>
</dbReference>
<gene>
    <name evidence="3" type="ORF">G7Y89_g5111</name>
</gene>
<feature type="compositionally biased region" description="Pro residues" evidence="2">
    <location>
        <begin position="1"/>
        <end position="12"/>
    </location>
</feature>